<organism evidence="7 8">
    <name type="scientific">Lodderomyces beijingensis</name>
    <dbReference type="NCBI Taxonomy" id="1775926"/>
    <lineage>
        <taxon>Eukaryota</taxon>
        <taxon>Fungi</taxon>
        <taxon>Dikarya</taxon>
        <taxon>Ascomycota</taxon>
        <taxon>Saccharomycotina</taxon>
        <taxon>Pichiomycetes</taxon>
        <taxon>Debaryomycetaceae</taxon>
        <taxon>Candida/Lodderomyces clade</taxon>
        <taxon>Lodderomyces</taxon>
    </lineage>
</organism>
<dbReference type="Proteomes" id="UP001497383">
    <property type="component" value="Chromosome 1"/>
</dbReference>
<evidence type="ECO:0000313" key="8">
    <source>
        <dbReference type="Proteomes" id="UP001497383"/>
    </source>
</evidence>
<evidence type="ECO:0000256" key="2">
    <source>
        <dbReference type="ARBA" id="ARBA00022448"/>
    </source>
</evidence>
<dbReference type="InterPro" id="IPR009028">
    <property type="entry name" value="Coatomer/calthrin_app_sub_C"/>
</dbReference>
<dbReference type="EMBL" id="OZ022405">
    <property type="protein sequence ID" value="CAK9435562.1"/>
    <property type="molecule type" value="Genomic_DNA"/>
</dbReference>
<evidence type="ECO:0000256" key="3">
    <source>
        <dbReference type="ARBA" id="ARBA00022927"/>
    </source>
</evidence>
<evidence type="ECO:0000256" key="4">
    <source>
        <dbReference type="ARBA" id="ARBA00023136"/>
    </source>
</evidence>
<dbReference type="Pfam" id="PF01602">
    <property type="entry name" value="Adaptin_N"/>
    <property type="match status" value="1"/>
</dbReference>
<accession>A0ABP0ZFV9</accession>
<keyword evidence="4 5" id="KW-0472">Membrane</keyword>
<protein>
    <recommendedName>
        <fullName evidence="5">AP-2 complex subunit alpha</fullName>
    </recommendedName>
</protein>
<dbReference type="InterPro" id="IPR016024">
    <property type="entry name" value="ARM-type_fold"/>
</dbReference>
<gene>
    <name evidence="7" type="ORF">LODBEIA_P02890</name>
</gene>
<comment type="similarity">
    <text evidence="5">Belongs to the adaptor complexes large subunit family.</text>
</comment>
<evidence type="ECO:0000256" key="5">
    <source>
        <dbReference type="PIRNR" id="PIRNR037091"/>
    </source>
</evidence>
<sequence>MKGLNQFIVDLRNSKDQEEEFKKISQETNKIRLKLQSSTALSGAQKKKYICRLIYIYVLGESETVDFGLRESKELMASKVFSEKKLGYLAGAIFLNNEKFKRKSVFTAKEHLNRILVEIHPQIVQDLQSTDENANCLAIQMIASCFTATNVTIHDTDSNSGKWVEIIDMVYASLTSPLSKPVVKKKAAIALKSLLQIYPDVLVKNRNWAPRILKIVEESKDLGVVTSSVSLLNLMLTLSPQIVRSVVPSIAKRLYLLVVEGQCPKEYYYYDTPAPWLVVKLIQFIENAFLARDTTGTNNNRVLTLDNLDVSTVNDLRQVVAKAIQNASLRVRGLPNRNFQSSILFQAVSLAVFLEASCEAIKGASNALLILISSNDTNTRYLALDALIKLTSRSKSSSYLSSKETFDENLPLILRLLHDNDISIRRKALDLLYTICNEQSYTTIINQLLDYFPHADLQLKSELSVKVAVLAETFATDSTWYVTTMLKLLSIGGGANSNGVGFIDNEIWERIVQIVVNNDDLQKKSCRIIINLLKRPFPSPSTNQQQQQQQEQQPQPLISETMIKVAAFILGEFGEKLSQEEDGGVQIQFRLLYDAYFVVTTSTRAMILTSFLKQLVKNPDADFVPDIIDLFEAETQSIDLEIQTRAYEYLKLSTVHSDFKLAKTIVKGLPAFNQQESPLMSRLGVLAKHPGVTRSKSAVMVQNIRGGGQKPGNEANGQGNGHATQSKALTKNWYSGYHRMLQFDVGIFYEDSLVKITYRLVKNNANLDLKFTFINNAYKAVGKNITGLNVLDLESLADQNNPNYLIQARQLPQADFSDKTNMELRALIRGVTAHQESPIVAFTFMCGGSFNSINLRIPISILRTATPTPLSGPEEFERRWAQIGAHLGQQGESTVEFQLAHRQDPEAMSRSLSRLGFAIILCGTNSTTATSANVCVCGAGILHTQKTNYGALIQAARLDEIGRNLAITVRCTGGGIAEVVAFTLKEIFVGRY</sequence>
<dbReference type="SUPFAM" id="SSF55711">
    <property type="entry name" value="Subdomain of clathrin and coatomer appendage domain"/>
    <property type="match status" value="1"/>
</dbReference>
<evidence type="ECO:0000259" key="6">
    <source>
        <dbReference type="Pfam" id="PF01602"/>
    </source>
</evidence>
<feature type="domain" description="Clathrin/coatomer adaptor adaptin-like N-terminal" evidence="6">
    <location>
        <begin position="22"/>
        <end position="654"/>
    </location>
</feature>
<evidence type="ECO:0000256" key="1">
    <source>
        <dbReference type="ARBA" id="ARBA00004184"/>
    </source>
</evidence>
<dbReference type="InterPro" id="IPR013041">
    <property type="entry name" value="Clathrin_app_Ig-like_sf"/>
</dbReference>
<dbReference type="SUPFAM" id="SSF48371">
    <property type="entry name" value="ARM repeat"/>
    <property type="match status" value="1"/>
</dbReference>
<keyword evidence="8" id="KW-1185">Reference proteome</keyword>
<dbReference type="InterPro" id="IPR050840">
    <property type="entry name" value="Adaptor_Complx_Large_Subunit"/>
</dbReference>
<keyword evidence="2 5" id="KW-0813">Transport</keyword>
<dbReference type="InterPro" id="IPR017104">
    <property type="entry name" value="AP2_complex_asu"/>
</dbReference>
<dbReference type="InterPro" id="IPR011989">
    <property type="entry name" value="ARM-like"/>
</dbReference>
<dbReference type="Gene3D" id="1.25.10.10">
    <property type="entry name" value="Leucine-rich Repeat Variant"/>
    <property type="match status" value="1"/>
</dbReference>
<keyword evidence="5" id="KW-0254">Endocytosis</keyword>
<dbReference type="RefSeq" id="XP_066827227.1">
    <property type="nucleotide sequence ID" value="XM_066972938.1"/>
</dbReference>
<dbReference type="PIRSF" id="PIRSF037091">
    <property type="entry name" value="AP2_complex_alpha"/>
    <property type="match status" value="1"/>
</dbReference>
<keyword evidence="5" id="KW-0168">Coated pit</keyword>
<evidence type="ECO:0000313" key="7">
    <source>
        <dbReference type="EMBL" id="CAK9435562.1"/>
    </source>
</evidence>
<proteinExistence type="inferred from homology"/>
<dbReference type="InterPro" id="IPR012295">
    <property type="entry name" value="TBP_dom_sf"/>
</dbReference>
<comment type="subcellular location">
    <subcellularLocation>
        <location evidence="1">Endomembrane system</location>
        <topology evidence="1">Peripheral membrane protein</topology>
    </subcellularLocation>
    <subcellularLocation>
        <location evidence="5">Membrane</location>
        <location evidence="5">Coated pit</location>
    </subcellularLocation>
</comment>
<name>A0ABP0ZFV9_9ASCO</name>
<dbReference type="SUPFAM" id="SSF49348">
    <property type="entry name" value="Clathrin adaptor appendage domain"/>
    <property type="match status" value="1"/>
</dbReference>
<reference evidence="7 8" key="1">
    <citation type="submission" date="2024-03" db="EMBL/GenBank/DDBJ databases">
        <authorList>
            <person name="Brejova B."/>
        </authorList>
    </citation>
    <scope>NUCLEOTIDE SEQUENCE [LARGE SCALE GENOMIC DNA]</scope>
    <source>
        <strain evidence="7 8">CBS 14171</strain>
    </source>
</reference>
<dbReference type="PANTHER" id="PTHR22780">
    <property type="entry name" value="ADAPTIN, ALPHA/GAMMA/EPSILON"/>
    <property type="match status" value="1"/>
</dbReference>
<dbReference type="InterPro" id="IPR002553">
    <property type="entry name" value="Clathrin/coatomer_adapt-like_N"/>
</dbReference>
<keyword evidence="3 5" id="KW-0653">Protein transport</keyword>
<dbReference type="Gene3D" id="2.60.40.1230">
    <property type="match status" value="1"/>
</dbReference>
<dbReference type="GeneID" id="92205485"/>
<dbReference type="Gene3D" id="3.30.310.10">
    <property type="entry name" value="TATA-Binding Protein"/>
    <property type="match status" value="1"/>
</dbReference>
<comment type="function">
    <text evidence="5">Adaptins are components of the adaptor complexes which link clathrin to receptors in coated vesicles. Clathrin-associated protein complexes are believed to interact with the cytoplasmic tails of membrane proteins, leading to their selection and concentration.</text>
</comment>